<protein>
    <recommendedName>
        <fullName evidence="4">Right handed beta helix domain-containing protein</fullName>
    </recommendedName>
</protein>
<evidence type="ECO:0000256" key="2">
    <source>
        <dbReference type="SAM" id="SignalP"/>
    </source>
</evidence>
<feature type="chain" id="PRO_5010859920" description="Right handed beta helix domain-containing protein" evidence="2">
    <location>
        <begin position="20"/>
        <end position="1130"/>
    </location>
</feature>
<reference evidence="3" key="1">
    <citation type="submission" date="2017-05" db="UniProtKB">
        <authorList>
            <consortium name="EnsemblMetazoa"/>
        </authorList>
    </citation>
    <scope>IDENTIFICATION</scope>
</reference>
<evidence type="ECO:0000313" key="3">
    <source>
        <dbReference type="EnsemblMetazoa" id="Aqu2.1.35564_001"/>
    </source>
</evidence>
<evidence type="ECO:0008006" key="4">
    <source>
        <dbReference type="Google" id="ProtNLM"/>
    </source>
</evidence>
<feature type="transmembrane region" description="Helical" evidence="1">
    <location>
        <begin position="899"/>
        <end position="926"/>
    </location>
</feature>
<proteinExistence type="predicted"/>
<feature type="signal peptide" evidence="2">
    <location>
        <begin position="1"/>
        <end position="19"/>
    </location>
</feature>
<feature type="transmembrane region" description="Helical" evidence="1">
    <location>
        <begin position="987"/>
        <end position="1007"/>
    </location>
</feature>
<evidence type="ECO:0000256" key="1">
    <source>
        <dbReference type="SAM" id="Phobius"/>
    </source>
</evidence>
<keyword evidence="1" id="KW-1133">Transmembrane helix</keyword>
<organism evidence="3">
    <name type="scientific">Amphimedon queenslandica</name>
    <name type="common">Sponge</name>
    <dbReference type="NCBI Taxonomy" id="400682"/>
    <lineage>
        <taxon>Eukaryota</taxon>
        <taxon>Metazoa</taxon>
        <taxon>Porifera</taxon>
        <taxon>Demospongiae</taxon>
        <taxon>Heteroscleromorpha</taxon>
        <taxon>Haplosclerida</taxon>
        <taxon>Niphatidae</taxon>
        <taxon>Amphimedon</taxon>
    </lineage>
</organism>
<sequence length="1130" mass="127234">MHLLLATALFVISCKLSSAQYYVSENCAAHNAPLPCDNFSEYAEHIDEYSNAVFYFIGTNYVRSLVNFCETDNITLEGLDQNAVIACYDDDEEDVGLAITESSHFSFNSISLYNCKMVVMNSSNISITGSLFYEVDDLDMKNALDVSFSHSILYKTSLYFLYTALKECNSELQNYSLSLFNLSGINTDIVVAMIHSTAYNLSVSLDHINITSNYTTENIKIKLSNSMYSIRIADTSTYNGRSGLIFSFIRDLEERCDIAGIDPSLQSVIVKDSHFYGNAICGILIDSTIVNSRLHEFFIQSISITNNSYFGLIVAFDFLTCPEIHIENANISHNPRNWIYNCDSVLLSNVRIIETLSTGLALKGSSIAVKNSLVFMNNSGVNGGGVSLNGSSFILLFPGASIDFIGNRASNKGGGIYNSEHILCPFIFLGEEEDFVLPVLNFQDNSAGTIGNDSYGVILFGEPVQLVVNETDISSTTDAVRMHFCEPGLENENTTNLMDKQNIFPGQKVEFYVTMLGFGANLSAYSTTDGSVDIILRHPNYEGQTIKFETQPVAASCSKVEFLPDASLLIGDDTEVELQIRQTKELNLINIDYEALQFQFIVNQCPIGFSMNESGICDCTENISSAKNVTCDINNLTLSHNGLRWIGTHNAGESFNANDSHSDVCIINEHCLVYCIPSSITFMINDTNNQCTNNRGQRLCGSCREGYSLLIGSNNCGLCDSKYFIIAWVALFAVMGIAMVVFLILLNLTVSQGTLNGLLFYANIIKLYEPVFSRERALPALGQVISWINLDFGIEACFYKGMDRYAKEWLQFVFPFYLWIIIIIIILLCRRYGKISRLFGSNTVPVLCTLLFLSYSKLIRTVVIALDRRDITIHCTGNVTSLSVWYEDPTVEYGKGKHAALFVFALLVMILFIVPYTCLILFSPLFEKHMSNYKMFNKYWSWIKPIVDAHSGPMKDKYRFWPGVLLVARLPMLLSVILVDSYILRRLYLLCILLTVLAILFSLGYCFGGLYRNKRHDFLEAWFLFNLSIMASLAVISNDTSIVAIWFNISLGIFTVTFAVIIHYHLHQQLLHHTWYRSLLRRKKQEKPKQEEKEEIKTHKTVDAQKREIVPRTTNIRINHHGRESVIELY</sequence>
<feature type="transmembrane region" description="Helical" evidence="1">
    <location>
        <begin position="835"/>
        <end position="855"/>
    </location>
</feature>
<keyword evidence="2" id="KW-0732">Signal</keyword>
<keyword evidence="1" id="KW-0472">Membrane</keyword>
<accession>A0A1X7V6X7</accession>
<keyword evidence="1" id="KW-0812">Transmembrane</keyword>
<dbReference type="EnsemblMetazoa" id="Aqu2.1.35564_001">
    <property type="protein sequence ID" value="Aqu2.1.35564_001"/>
    <property type="gene ID" value="Aqu2.1.35564"/>
</dbReference>
<dbReference type="AlphaFoldDB" id="A0A1X7V6X7"/>
<name>A0A1X7V6X7_AMPQE</name>
<feature type="transmembrane region" description="Helical" evidence="1">
    <location>
        <begin position="1019"/>
        <end position="1037"/>
    </location>
</feature>
<feature type="transmembrane region" description="Helical" evidence="1">
    <location>
        <begin position="723"/>
        <end position="746"/>
    </location>
</feature>
<feature type="transmembrane region" description="Helical" evidence="1">
    <location>
        <begin position="1043"/>
        <end position="1066"/>
    </location>
</feature>
<dbReference type="InParanoid" id="A0A1X7V6X7"/>
<feature type="transmembrane region" description="Helical" evidence="1">
    <location>
        <begin position="960"/>
        <end position="981"/>
    </location>
</feature>
<feature type="transmembrane region" description="Helical" evidence="1">
    <location>
        <begin position="809"/>
        <end position="828"/>
    </location>
</feature>